<sequence length="21" mass="2322">SQVLQRSRLISPYCGMSPVVT</sequence>
<feature type="non-terminal residue" evidence="1">
    <location>
        <position position="1"/>
    </location>
</feature>
<dbReference type="InParanoid" id="C5LVJ9"/>
<name>C5LVJ9_PERM5</name>
<dbReference type="AlphaFoldDB" id="C5LVJ9"/>
<dbReference type="Proteomes" id="UP000007800">
    <property type="component" value="Unassembled WGS sequence"/>
</dbReference>
<dbReference type="RefSeq" id="XP_002766530.1">
    <property type="nucleotide sequence ID" value="XM_002766484.1"/>
</dbReference>
<dbReference type="GeneID" id="9045101"/>
<keyword evidence="2" id="KW-1185">Reference proteome</keyword>
<evidence type="ECO:0000313" key="1">
    <source>
        <dbReference type="EMBL" id="EEQ99247.1"/>
    </source>
</evidence>
<reference evidence="1 2" key="1">
    <citation type="submission" date="2008-07" db="EMBL/GenBank/DDBJ databases">
        <authorList>
            <person name="El-Sayed N."/>
            <person name="Caler E."/>
            <person name="Inman J."/>
            <person name="Amedeo P."/>
            <person name="Hass B."/>
            <person name="Wortman J."/>
        </authorList>
    </citation>
    <scope>NUCLEOTIDE SEQUENCE [LARGE SCALE GENOMIC DNA]</scope>
    <source>
        <strain evidence="2">ATCC 50983 / TXsc</strain>
    </source>
</reference>
<proteinExistence type="predicted"/>
<feature type="non-terminal residue" evidence="1">
    <location>
        <position position="21"/>
    </location>
</feature>
<gene>
    <name evidence="1" type="ORF">Pmar_PMAR000620</name>
</gene>
<accession>C5LVJ9</accession>
<dbReference type="EMBL" id="GG685911">
    <property type="protein sequence ID" value="EEQ99247.1"/>
    <property type="molecule type" value="Genomic_DNA"/>
</dbReference>
<protein>
    <submittedName>
        <fullName evidence="1">Uncharacterized protein</fullName>
    </submittedName>
</protein>
<organism evidence="2">
    <name type="scientific">Perkinsus marinus (strain ATCC 50983 / TXsc)</name>
    <dbReference type="NCBI Taxonomy" id="423536"/>
    <lineage>
        <taxon>Eukaryota</taxon>
        <taxon>Sar</taxon>
        <taxon>Alveolata</taxon>
        <taxon>Perkinsozoa</taxon>
        <taxon>Perkinsea</taxon>
        <taxon>Perkinsida</taxon>
        <taxon>Perkinsidae</taxon>
        <taxon>Perkinsus</taxon>
    </lineage>
</organism>
<evidence type="ECO:0000313" key="2">
    <source>
        <dbReference type="Proteomes" id="UP000007800"/>
    </source>
</evidence>